<evidence type="ECO:0000313" key="1">
    <source>
        <dbReference type="EMBL" id="GAI92514.1"/>
    </source>
</evidence>
<dbReference type="AlphaFoldDB" id="X1UJJ6"/>
<protein>
    <submittedName>
        <fullName evidence="1">Uncharacterized protein</fullName>
    </submittedName>
</protein>
<reference evidence="1" key="1">
    <citation type="journal article" date="2014" name="Front. Microbiol.">
        <title>High frequency of phylogenetically diverse reductive dehalogenase-homologous genes in deep subseafloor sedimentary metagenomes.</title>
        <authorList>
            <person name="Kawai M."/>
            <person name="Futagami T."/>
            <person name="Toyoda A."/>
            <person name="Takaki Y."/>
            <person name="Nishi S."/>
            <person name="Hori S."/>
            <person name="Arai W."/>
            <person name="Tsubouchi T."/>
            <person name="Morono Y."/>
            <person name="Uchiyama I."/>
            <person name="Ito T."/>
            <person name="Fujiyama A."/>
            <person name="Inagaki F."/>
            <person name="Takami H."/>
        </authorList>
    </citation>
    <scope>NUCLEOTIDE SEQUENCE</scope>
    <source>
        <strain evidence="1">Expedition CK06-06</strain>
    </source>
</reference>
<name>X1UJJ6_9ZZZZ</name>
<comment type="caution">
    <text evidence="1">The sequence shown here is derived from an EMBL/GenBank/DDBJ whole genome shotgun (WGS) entry which is preliminary data.</text>
</comment>
<organism evidence="1">
    <name type="scientific">marine sediment metagenome</name>
    <dbReference type="NCBI Taxonomy" id="412755"/>
    <lineage>
        <taxon>unclassified sequences</taxon>
        <taxon>metagenomes</taxon>
        <taxon>ecological metagenomes</taxon>
    </lineage>
</organism>
<sequence length="43" mass="5151">MMVVNLLQLARNMDLYLLDPYKDDIDFFAKPRHHTSSNNNNVW</sequence>
<gene>
    <name evidence="1" type="ORF">S12H4_38475</name>
</gene>
<dbReference type="EMBL" id="BARW01023163">
    <property type="protein sequence ID" value="GAI92514.1"/>
    <property type="molecule type" value="Genomic_DNA"/>
</dbReference>
<proteinExistence type="predicted"/>
<accession>X1UJJ6</accession>